<keyword evidence="1" id="KW-0812">Transmembrane</keyword>
<evidence type="ECO:0000256" key="1">
    <source>
        <dbReference type="SAM" id="Phobius"/>
    </source>
</evidence>
<dbReference type="RefSeq" id="WP_209511806.1">
    <property type="nucleotide sequence ID" value="NZ_JAGGKS010000005.1"/>
</dbReference>
<gene>
    <name evidence="2" type="ORF">J2Z76_001933</name>
</gene>
<evidence type="ECO:0008006" key="4">
    <source>
        <dbReference type="Google" id="ProtNLM"/>
    </source>
</evidence>
<accession>A0ABS4GEF4</accession>
<evidence type="ECO:0000313" key="2">
    <source>
        <dbReference type="EMBL" id="MBP1926069.1"/>
    </source>
</evidence>
<evidence type="ECO:0000313" key="3">
    <source>
        <dbReference type="Proteomes" id="UP001519342"/>
    </source>
</evidence>
<name>A0ABS4GEF4_9FIRM</name>
<dbReference type="EMBL" id="JAGGKS010000005">
    <property type="protein sequence ID" value="MBP1926069.1"/>
    <property type="molecule type" value="Genomic_DNA"/>
</dbReference>
<keyword evidence="1" id="KW-1133">Transmembrane helix</keyword>
<organism evidence="2 3">
    <name type="scientific">Sedimentibacter acidaminivorans</name>
    <dbReference type="NCBI Taxonomy" id="913099"/>
    <lineage>
        <taxon>Bacteria</taxon>
        <taxon>Bacillati</taxon>
        <taxon>Bacillota</taxon>
        <taxon>Tissierellia</taxon>
        <taxon>Sedimentibacter</taxon>
    </lineage>
</organism>
<protein>
    <recommendedName>
        <fullName evidence="4">RCK N-terminal domain-containing protein</fullName>
    </recommendedName>
</protein>
<dbReference type="Proteomes" id="UP001519342">
    <property type="component" value="Unassembled WGS sequence"/>
</dbReference>
<comment type="caution">
    <text evidence="2">The sequence shown here is derived from an EMBL/GenBank/DDBJ whole genome shotgun (WGS) entry which is preliminary data.</text>
</comment>
<keyword evidence="3" id="KW-1185">Reference proteome</keyword>
<keyword evidence="1" id="KW-0472">Membrane</keyword>
<proteinExistence type="predicted"/>
<sequence length="169" mass="19477">MDFIIVISMIIIFYLGFIFIDKICVLLNPKDFIIDDKNSILNTNSSQDILLFGDNEISFDIAKILENYNISYSMITKTNEINEFKSYKFIFAVDKFDLENLMICSLGKKMMNSTEFIAICNCPYNKKIFEDNHIPYLYGDNIQASQIVKILFSSSMRPGGISDVHIQET</sequence>
<feature type="transmembrane region" description="Helical" evidence="1">
    <location>
        <begin position="6"/>
        <end position="27"/>
    </location>
</feature>
<reference evidence="2 3" key="1">
    <citation type="submission" date="2021-03" db="EMBL/GenBank/DDBJ databases">
        <title>Genomic Encyclopedia of Type Strains, Phase IV (KMG-IV): sequencing the most valuable type-strain genomes for metagenomic binning, comparative biology and taxonomic classification.</title>
        <authorList>
            <person name="Goeker M."/>
        </authorList>
    </citation>
    <scope>NUCLEOTIDE SEQUENCE [LARGE SCALE GENOMIC DNA]</scope>
    <source>
        <strain evidence="2 3">DSM 24004</strain>
    </source>
</reference>